<name>A0A2I0XBY8_9ASPA</name>
<evidence type="ECO:0000313" key="1">
    <source>
        <dbReference type="EMBL" id="PKU85448.1"/>
    </source>
</evidence>
<reference evidence="1 2" key="2">
    <citation type="journal article" date="2017" name="Nature">
        <title>The Apostasia genome and the evolution of orchids.</title>
        <authorList>
            <person name="Zhang G.Q."/>
            <person name="Liu K.W."/>
            <person name="Li Z."/>
            <person name="Lohaus R."/>
            <person name="Hsiao Y.Y."/>
            <person name="Niu S.C."/>
            <person name="Wang J.Y."/>
            <person name="Lin Y.C."/>
            <person name="Xu Q."/>
            <person name="Chen L.J."/>
            <person name="Yoshida K."/>
            <person name="Fujiwara S."/>
            <person name="Wang Z.W."/>
            <person name="Zhang Y.Q."/>
            <person name="Mitsuda N."/>
            <person name="Wang M."/>
            <person name="Liu G.H."/>
            <person name="Pecoraro L."/>
            <person name="Huang H.X."/>
            <person name="Xiao X.J."/>
            <person name="Lin M."/>
            <person name="Wu X.Y."/>
            <person name="Wu W.L."/>
            <person name="Chen Y.Y."/>
            <person name="Chang S.B."/>
            <person name="Sakamoto S."/>
            <person name="Ohme-Takagi M."/>
            <person name="Yagi M."/>
            <person name="Zeng S.J."/>
            <person name="Shen C.Y."/>
            <person name="Yeh C.M."/>
            <person name="Luo Y.B."/>
            <person name="Tsai W.C."/>
            <person name="Van de Peer Y."/>
            <person name="Liu Z.J."/>
        </authorList>
    </citation>
    <scope>NUCLEOTIDE SEQUENCE [LARGE SCALE GENOMIC DNA]</scope>
    <source>
        <tissue evidence="1">The whole plant</tissue>
    </source>
</reference>
<dbReference type="AlphaFoldDB" id="A0A2I0XBY8"/>
<reference evidence="1 2" key="1">
    <citation type="journal article" date="2016" name="Sci. Rep.">
        <title>The Dendrobium catenatum Lindl. genome sequence provides insights into polysaccharide synthase, floral development and adaptive evolution.</title>
        <authorList>
            <person name="Zhang G.Q."/>
            <person name="Xu Q."/>
            <person name="Bian C."/>
            <person name="Tsai W.C."/>
            <person name="Yeh C.M."/>
            <person name="Liu K.W."/>
            <person name="Yoshida K."/>
            <person name="Zhang L.S."/>
            <person name="Chang S.B."/>
            <person name="Chen F."/>
            <person name="Shi Y."/>
            <person name="Su Y.Y."/>
            <person name="Zhang Y.Q."/>
            <person name="Chen L.J."/>
            <person name="Yin Y."/>
            <person name="Lin M."/>
            <person name="Huang H."/>
            <person name="Deng H."/>
            <person name="Wang Z.W."/>
            <person name="Zhu S.L."/>
            <person name="Zhao X."/>
            <person name="Deng C."/>
            <person name="Niu S.C."/>
            <person name="Huang J."/>
            <person name="Wang M."/>
            <person name="Liu G.H."/>
            <person name="Yang H.J."/>
            <person name="Xiao X.J."/>
            <person name="Hsiao Y.Y."/>
            <person name="Wu W.L."/>
            <person name="Chen Y.Y."/>
            <person name="Mitsuda N."/>
            <person name="Ohme-Takagi M."/>
            <person name="Luo Y.B."/>
            <person name="Van de Peer Y."/>
            <person name="Liu Z.J."/>
        </authorList>
    </citation>
    <scope>NUCLEOTIDE SEQUENCE [LARGE SCALE GENOMIC DNA]</scope>
    <source>
        <tissue evidence="1">The whole plant</tissue>
    </source>
</reference>
<keyword evidence="2" id="KW-1185">Reference proteome</keyword>
<organism evidence="1 2">
    <name type="scientific">Dendrobium catenatum</name>
    <dbReference type="NCBI Taxonomy" id="906689"/>
    <lineage>
        <taxon>Eukaryota</taxon>
        <taxon>Viridiplantae</taxon>
        <taxon>Streptophyta</taxon>
        <taxon>Embryophyta</taxon>
        <taxon>Tracheophyta</taxon>
        <taxon>Spermatophyta</taxon>
        <taxon>Magnoliopsida</taxon>
        <taxon>Liliopsida</taxon>
        <taxon>Asparagales</taxon>
        <taxon>Orchidaceae</taxon>
        <taxon>Epidendroideae</taxon>
        <taxon>Malaxideae</taxon>
        <taxon>Dendrobiinae</taxon>
        <taxon>Dendrobium</taxon>
    </lineage>
</organism>
<sequence length="63" mass="7300">MQRKLKEGNTPSAHQLIYTLNSYTVQIGYICRQVLRHPLLSSDYISVIPTMKGYPNKIYKVDD</sequence>
<proteinExistence type="predicted"/>
<dbReference type="EMBL" id="KZ501977">
    <property type="protein sequence ID" value="PKU85448.1"/>
    <property type="molecule type" value="Genomic_DNA"/>
</dbReference>
<evidence type="ECO:0000313" key="2">
    <source>
        <dbReference type="Proteomes" id="UP000233837"/>
    </source>
</evidence>
<gene>
    <name evidence="1" type="ORF">MA16_Dca003187</name>
</gene>
<protein>
    <submittedName>
        <fullName evidence="1">Uncharacterized protein</fullName>
    </submittedName>
</protein>
<dbReference type="Proteomes" id="UP000233837">
    <property type="component" value="Unassembled WGS sequence"/>
</dbReference>
<accession>A0A2I0XBY8</accession>